<evidence type="ECO:0000256" key="5">
    <source>
        <dbReference type="PIRSR" id="PIRSR000097-2"/>
    </source>
</evidence>
<dbReference type="AlphaFoldDB" id="A0A1F6V5R6"/>
<protein>
    <recommendedName>
        <fullName evidence="7">NADP-dependent oxidoreductase domain-containing protein</fullName>
    </recommendedName>
</protein>
<gene>
    <name evidence="8" type="ORF">A2642_03680</name>
</gene>
<comment type="caution">
    <text evidence="8">The sequence shown here is derived from an EMBL/GenBank/DDBJ whole genome shotgun (WGS) entry which is preliminary data.</text>
</comment>
<proteinExistence type="inferred from homology"/>
<name>A0A1F6V5R6_9BACT</name>
<evidence type="ECO:0000313" key="9">
    <source>
        <dbReference type="Proteomes" id="UP000178700"/>
    </source>
</evidence>
<sequence length="321" mass="36865">MRQTDADLKLNTGALMPMIGLGTWKSAPNQAGEAVLRAISEYGYRHIDCAAIYRNEKEIGKAFKNIFENKIRRREDIFITSKLWNTEHRKSDVRKACEATLADLNLKYLDLYLMHWGVAIPPHDATPENPLERFTEQKDANGFLITEKVSIRETWEAMEELIKASLVKAIGVSNFTAPMLIDILSYAKIKPAINQVELHAYLQQSELLEFCKHNDIVMTAYSPLGSPGNFKEKGFPILIEDSAVKEIARSHNKSPAQILIRWGIQRKTVIIPKSVTPERIKENIDVFDFELSEEEMKIIAGLNRNLRFVNPYPWWKIPYYN</sequence>
<dbReference type="FunFam" id="3.20.20.100:FF:000006">
    <property type="entry name" value="Aldo-keto reductase family 1 member A1"/>
    <property type="match status" value="1"/>
</dbReference>
<feature type="domain" description="NADP-dependent oxidoreductase" evidence="7">
    <location>
        <begin position="19"/>
        <end position="303"/>
    </location>
</feature>
<keyword evidence="3" id="KW-0560">Oxidoreductase</keyword>
<dbReference type="Pfam" id="PF00248">
    <property type="entry name" value="Aldo_ket_red"/>
    <property type="match status" value="1"/>
</dbReference>
<reference evidence="8 9" key="1">
    <citation type="journal article" date="2016" name="Nat. Commun.">
        <title>Thousands of microbial genomes shed light on interconnected biogeochemical processes in an aquifer system.</title>
        <authorList>
            <person name="Anantharaman K."/>
            <person name="Brown C.T."/>
            <person name="Hug L.A."/>
            <person name="Sharon I."/>
            <person name="Castelle C.J."/>
            <person name="Probst A.J."/>
            <person name="Thomas B.C."/>
            <person name="Singh A."/>
            <person name="Wilkins M.J."/>
            <person name="Karaoz U."/>
            <person name="Brodie E.L."/>
            <person name="Williams K.H."/>
            <person name="Hubbard S.S."/>
            <person name="Banfield J.F."/>
        </authorList>
    </citation>
    <scope>NUCLEOTIDE SEQUENCE [LARGE SCALE GENOMIC DNA]</scope>
</reference>
<evidence type="ECO:0000256" key="4">
    <source>
        <dbReference type="PIRSR" id="PIRSR000097-1"/>
    </source>
</evidence>
<dbReference type="InterPro" id="IPR023210">
    <property type="entry name" value="NADP_OxRdtase_dom"/>
</dbReference>
<dbReference type="SUPFAM" id="SSF51430">
    <property type="entry name" value="NAD(P)-linked oxidoreductase"/>
    <property type="match status" value="1"/>
</dbReference>
<keyword evidence="2" id="KW-0521">NADP</keyword>
<comment type="similarity">
    <text evidence="1">Belongs to the aldo/keto reductase family.</text>
</comment>
<organism evidence="8 9">
    <name type="scientific">Candidatus Nomurabacteria bacterium RIFCSPHIGHO2_01_FULL_39_10</name>
    <dbReference type="NCBI Taxonomy" id="1801733"/>
    <lineage>
        <taxon>Bacteria</taxon>
        <taxon>Candidatus Nomuraibacteriota</taxon>
    </lineage>
</organism>
<evidence type="ECO:0000313" key="8">
    <source>
        <dbReference type="EMBL" id="OGI64774.1"/>
    </source>
</evidence>
<dbReference type="GO" id="GO:0016491">
    <property type="term" value="F:oxidoreductase activity"/>
    <property type="evidence" value="ECO:0007669"/>
    <property type="project" value="UniProtKB-KW"/>
</dbReference>
<feature type="binding site" evidence="5">
    <location>
        <position position="115"/>
    </location>
    <ligand>
        <name>substrate</name>
    </ligand>
</feature>
<feature type="site" description="Lowers pKa of active site Tyr" evidence="6">
    <location>
        <position position="82"/>
    </location>
</feature>
<dbReference type="PROSITE" id="PS00062">
    <property type="entry name" value="ALDOKETO_REDUCTASE_2"/>
    <property type="match status" value="1"/>
</dbReference>
<dbReference type="Proteomes" id="UP000178700">
    <property type="component" value="Unassembled WGS sequence"/>
</dbReference>
<dbReference type="PIRSF" id="PIRSF000097">
    <property type="entry name" value="AKR"/>
    <property type="match status" value="1"/>
</dbReference>
<evidence type="ECO:0000256" key="3">
    <source>
        <dbReference type="ARBA" id="ARBA00023002"/>
    </source>
</evidence>
<dbReference type="PROSITE" id="PS00798">
    <property type="entry name" value="ALDOKETO_REDUCTASE_1"/>
    <property type="match status" value="1"/>
</dbReference>
<evidence type="ECO:0000259" key="7">
    <source>
        <dbReference type="Pfam" id="PF00248"/>
    </source>
</evidence>
<dbReference type="InterPro" id="IPR018170">
    <property type="entry name" value="Aldo/ket_reductase_CS"/>
</dbReference>
<accession>A0A1F6V5R6</accession>
<feature type="active site" description="Proton donor" evidence="4">
    <location>
        <position position="53"/>
    </location>
</feature>
<dbReference type="PANTHER" id="PTHR11732">
    <property type="entry name" value="ALDO/KETO REDUCTASE"/>
    <property type="match status" value="1"/>
</dbReference>
<dbReference type="EMBL" id="MFTJ01000038">
    <property type="protein sequence ID" value="OGI64774.1"/>
    <property type="molecule type" value="Genomic_DNA"/>
</dbReference>
<dbReference type="InterPro" id="IPR036812">
    <property type="entry name" value="NAD(P)_OxRdtase_dom_sf"/>
</dbReference>
<dbReference type="PROSITE" id="PS00063">
    <property type="entry name" value="ALDOKETO_REDUCTASE_3"/>
    <property type="match status" value="1"/>
</dbReference>
<dbReference type="Gene3D" id="3.20.20.100">
    <property type="entry name" value="NADP-dependent oxidoreductase domain"/>
    <property type="match status" value="1"/>
</dbReference>
<evidence type="ECO:0000256" key="1">
    <source>
        <dbReference type="ARBA" id="ARBA00007905"/>
    </source>
</evidence>
<evidence type="ECO:0000256" key="6">
    <source>
        <dbReference type="PIRSR" id="PIRSR000097-3"/>
    </source>
</evidence>
<dbReference type="InterPro" id="IPR020471">
    <property type="entry name" value="AKR"/>
</dbReference>
<evidence type="ECO:0000256" key="2">
    <source>
        <dbReference type="ARBA" id="ARBA00022857"/>
    </source>
</evidence>
<dbReference type="PRINTS" id="PR00069">
    <property type="entry name" value="ALDKETRDTASE"/>
</dbReference>